<dbReference type="Pfam" id="PF14067">
    <property type="entry name" value="LssY_C"/>
    <property type="match status" value="1"/>
</dbReference>
<evidence type="ECO:0000256" key="1">
    <source>
        <dbReference type="ARBA" id="ARBA00004651"/>
    </source>
</evidence>
<gene>
    <name evidence="11" type="ORF">MQC88_06350</name>
</gene>
<evidence type="ECO:0000313" key="11">
    <source>
        <dbReference type="EMBL" id="MCJ0825578.1"/>
    </source>
</evidence>
<comment type="subcellular location">
    <subcellularLocation>
        <location evidence="1">Cell membrane</location>
        <topology evidence="1">Multi-pass membrane protein</topology>
    </subcellularLocation>
</comment>
<dbReference type="PANTHER" id="PTHR30353">
    <property type="entry name" value="INNER MEMBRANE PROTEIN DEDA-RELATED"/>
    <property type="match status" value="1"/>
</dbReference>
<feature type="transmembrane region" description="Helical" evidence="7">
    <location>
        <begin position="293"/>
        <end position="319"/>
    </location>
</feature>
<keyword evidence="12" id="KW-1185">Reference proteome</keyword>
<feature type="domain" description="VTT" evidence="9">
    <location>
        <begin position="40"/>
        <end position="163"/>
    </location>
</feature>
<evidence type="ECO:0000256" key="2">
    <source>
        <dbReference type="ARBA" id="ARBA00010792"/>
    </source>
</evidence>
<feature type="transmembrane region" description="Helical" evidence="7">
    <location>
        <begin position="418"/>
        <end position="436"/>
    </location>
</feature>
<dbReference type="Gene3D" id="1.20.144.10">
    <property type="entry name" value="Phosphatidic acid phosphatase type 2/haloperoxidase"/>
    <property type="match status" value="1"/>
</dbReference>
<evidence type="ECO:0000259" key="10">
    <source>
        <dbReference type="Pfam" id="PF14067"/>
    </source>
</evidence>
<feature type="transmembrane region" description="Helical" evidence="7">
    <location>
        <begin position="448"/>
        <end position="465"/>
    </location>
</feature>
<feature type="transmembrane region" description="Helical" evidence="7">
    <location>
        <begin position="12"/>
        <end position="29"/>
    </location>
</feature>
<keyword evidence="6 7" id="KW-0472">Membrane</keyword>
<dbReference type="SUPFAM" id="SSF48317">
    <property type="entry name" value="Acid phosphatase/Vanadium-dependent haloperoxidase"/>
    <property type="match status" value="1"/>
</dbReference>
<keyword evidence="5 7" id="KW-1133">Transmembrane helix</keyword>
<evidence type="ECO:0000256" key="7">
    <source>
        <dbReference type="SAM" id="Phobius"/>
    </source>
</evidence>
<dbReference type="Pfam" id="PF01569">
    <property type="entry name" value="PAP2"/>
    <property type="match status" value="1"/>
</dbReference>
<accession>A0ABT0A3R5</accession>
<feature type="domain" description="Phosphatidic acid phosphatase type 2/haloperoxidase" evidence="8">
    <location>
        <begin position="358"/>
        <end position="432"/>
    </location>
</feature>
<dbReference type="InterPro" id="IPR032816">
    <property type="entry name" value="VTT_dom"/>
</dbReference>
<feature type="transmembrane region" description="Helical" evidence="7">
    <location>
        <begin position="144"/>
        <end position="168"/>
    </location>
</feature>
<keyword evidence="4 7" id="KW-0812">Transmembrane</keyword>
<organism evidence="11 12">
    <name type="scientific">Cognatiluteimonas sedimenti</name>
    <dbReference type="NCBI Taxonomy" id="2927791"/>
    <lineage>
        <taxon>Bacteria</taxon>
        <taxon>Pseudomonadati</taxon>
        <taxon>Pseudomonadota</taxon>
        <taxon>Gammaproteobacteria</taxon>
        <taxon>Lysobacterales</taxon>
        <taxon>Lysobacteraceae</taxon>
        <taxon>Cognatiluteimonas</taxon>
    </lineage>
</organism>
<dbReference type="InterPro" id="IPR036938">
    <property type="entry name" value="PAP2/HPO_sf"/>
</dbReference>
<dbReference type="Pfam" id="PF09335">
    <property type="entry name" value="VTT_dom"/>
    <property type="match status" value="1"/>
</dbReference>
<dbReference type="PANTHER" id="PTHR30353:SF15">
    <property type="entry name" value="INNER MEMBRANE PROTEIN YABI"/>
    <property type="match status" value="1"/>
</dbReference>
<evidence type="ECO:0000259" key="8">
    <source>
        <dbReference type="Pfam" id="PF01569"/>
    </source>
</evidence>
<evidence type="ECO:0000256" key="3">
    <source>
        <dbReference type="ARBA" id="ARBA00022475"/>
    </source>
</evidence>
<evidence type="ECO:0000256" key="6">
    <source>
        <dbReference type="ARBA" id="ARBA00023136"/>
    </source>
</evidence>
<feature type="transmembrane region" description="Helical" evidence="7">
    <location>
        <begin position="244"/>
        <end position="267"/>
    </location>
</feature>
<dbReference type="InterPro" id="IPR000326">
    <property type="entry name" value="PAP2/HPO"/>
</dbReference>
<comment type="caution">
    <text evidence="11">The sequence shown here is derived from an EMBL/GenBank/DDBJ whole genome shotgun (WGS) entry which is preliminary data.</text>
</comment>
<feature type="domain" description="LssY-like C-terminal" evidence="10">
    <location>
        <begin position="496"/>
        <end position="607"/>
    </location>
</feature>
<evidence type="ECO:0000256" key="5">
    <source>
        <dbReference type="ARBA" id="ARBA00022989"/>
    </source>
</evidence>
<dbReference type="RefSeq" id="WP_243320040.1">
    <property type="nucleotide sequence ID" value="NZ_JALGCL010000001.1"/>
</dbReference>
<feature type="transmembrane region" description="Helical" evidence="7">
    <location>
        <begin position="36"/>
        <end position="56"/>
    </location>
</feature>
<feature type="transmembrane region" description="Helical" evidence="7">
    <location>
        <begin position="326"/>
        <end position="347"/>
    </location>
</feature>
<reference evidence="11 12" key="1">
    <citation type="submission" date="2022-03" db="EMBL/GenBank/DDBJ databases">
        <title>Luteimonas soily sp. nov., a novel bacterium isolated from the soil.</title>
        <authorList>
            <person name="Zhang X."/>
        </authorList>
    </citation>
    <scope>NUCLEOTIDE SEQUENCE [LARGE SCALE GENOMIC DNA]</scope>
    <source>
        <strain evidence="11 12">50</strain>
    </source>
</reference>
<feature type="transmembrane region" description="Helical" evidence="7">
    <location>
        <begin position="393"/>
        <end position="412"/>
    </location>
</feature>
<feature type="transmembrane region" description="Helical" evidence="7">
    <location>
        <begin position="180"/>
        <end position="202"/>
    </location>
</feature>
<keyword evidence="3" id="KW-1003">Cell membrane</keyword>
<dbReference type="InterPro" id="IPR025902">
    <property type="entry name" value="LssY-like-C_dom"/>
</dbReference>
<evidence type="ECO:0000259" key="9">
    <source>
        <dbReference type="Pfam" id="PF09335"/>
    </source>
</evidence>
<dbReference type="CDD" id="cd03392">
    <property type="entry name" value="PAP2_like_2"/>
    <property type="match status" value="1"/>
</dbReference>
<protein>
    <submittedName>
        <fullName evidence="11">VTT domain-containing protein</fullName>
    </submittedName>
</protein>
<feature type="transmembrane region" description="Helical" evidence="7">
    <location>
        <begin position="62"/>
        <end position="82"/>
    </location>
</feature>
<feature type="transmembrane region" description="Helical" evidence="7">
    <location>
        <begin position="359"/>
        <end position="381"/>
    </location>
</feature>
<dbReference type="EMBL" id="JALGCL010000001">
    <property type="protein sequence ID" value="MCJ0825578.1"/>
    <property type="molecule type" value="Genomic_DNA"/>
</dbReference>
<sequence length="664" mass="72043">MPSAWFDNTVAWISAHPVAAGGLVFLIAFCDAMAVVGIVVPALPLLFAVGALVGLGHVSGPYAIACAALGALLGDALSFWIGHRWGPHLRDHWPFRRYPQLLDRGEALFRRHGSKGIVIARYVGAVRPFVPAVAGMLRMPLRRYVPASAFAALSWAAIFLAPGWIFGASYDAVAAVADRLVLALLALLAVLALAWAGVLYTWRWFADRADALLARALRWSRAHPRLGRYAVALIDPNRPESASLALLAACLLAIGWAWFALLATVVARDAPLLLDRKVHSVMLSLRNPLADRLMAALASLGDAVVLVPACTLVLGWLLWRRRFIAAAHWLGALAFGLALTAWLGAVVEMPRPPTAPAGFGFPSISVTMATIAFGFFAILIARELPGRRRVWPYLLGGGLVALLGFARLYLGAHWLSDVVGGALLGIVWLLLLGLAYRRHVARSLWMRPLAGLFYGAFAVAALWHAPHAIDPLLARFRPPAPATVLAVDDWWQGLAWRALPARRNERDASRRWPLDVQLAGPLAPLQARLQARGWRVQPQADWVATLGLLDEDRDPATQPVLPATLDAEAEALLLRRPGARPGQVHVLRLWRAPALLDDGTPLWLGSTQTLHYTRPFDAFGLWQPEADDGGAHLALRAALDGFALREAPHPASGNVVLRVRSDGR</sequence>
<dbReference type="InterPro" id="IPR032818">
    <property type="entry name" value="DedA-like"/>
</dbReference>
<proteinExistence type="inferred from homology"/>
<evidence type="ECO:0000313" key="12">
    <source>
        <dbReference type="Proteomes" id="UP001165423"/>
    </source>
</evidence>
<name>A0ABT0A3R5_9GAMM</name>
<evidence type="ECO:0000256" key="4">
    <source>
        <dbReference type="ARBA" id="ARBA00022692"/>
    </source>
</evidence>
<comment type="similarity">
    <text evidence="2">Belongs to the DedA family.</text>
</comment>
<dbReference type="Proteomes" id="UP001165423">
    <property type="component" value="Unassembled WGS sequence"/>
</dbReference>